<gene>
    <name evidence="1" type="ORF">P5673_015508</name>
</gene>
<name>A0AAD9QHT7_ACRCE</name>
<dbReference type="AlphaFoldDB" id="A0AAD9QHT7"/>
<evidence type="ECO:0000313" key="1">
    <source>
        <dbReference type="EMBL" id="KAK2561533.1"/>
    </source>
</evidence>
<dbReference type="EMBL" id="JARQWQ010000032">
    <property type="protein sequence ID" value="KAK2561533.1"/>
    <property type="molecule type" value="Genomic_DNA"/>
</dbReference>
<organism evidence="1 2">
    <name type="scientific">Acropora cervicornis</name>
    <name type="common">Staghorn coral</name>
    <dbReference type="NCBI Taxonomy" id="6130"/>
    <lineage>
        <taxon>Eukaryota</taxon>
        <taxon>Metazoa</taxon>
        <taxon>Cnidaria</taxon>
        <taxon>Anthozoa</taxon>
        <taxon>Hexacorallia</taxon>
        <taxon>Scleractinia</taxon>
        <taxon>Astrocoeniina</taxon>
        <taxon>Acroporidae</taxon>
        <taxon>Acropora</taxon>
    </lineage>
</organism>
<accession>A0AAD9QHT7</accession>
<dbReference type="Proteomes" id="UP001249851">
    <property type="component" value="Unassembled WGS sequence"/>
</dbReference>
<reference evidence="1" key="2">
    <citation type="journal article" date="2023" name="Science">
        <title>Genomic signatures of disease resistance in endangered staghorn corals.</title>
        <authorList>
            <person name="Vollmer S.V."/>
            <person name="Selwyn J.D."/>
            <person name="Despard B.A."/>
            <person name="Roesel C.L."/>
        </authorList>
    </citation>
    <scope>NUCLEOTIDE SEQUENCE</scope>
    <source>
        <strain evidence="1">K2</strain>
    </source>
</reference>
<proteinExistence type="predicted"/>
<evidence type="ECO:0000313" key="2">
    <source>
        <dbReference type="Proteomes" id="UP001249851"/>
    </source>
</evidence>
<comment type="caution">
    <text evidence="1">The sequence shown here is derived from an EMBL/GenBank/DDBJ whole genome shotgun (WGS) entry which is preliminary data.</text>
</comment>
<sequence>MGKMIDTESWSPPRSHSETKWLLAVEIVSLAEWKSKQKCNEKTTKRTSGFNRIDSESFTEFVQ</sequence>
<keyword evidence="2" id="KW-1185">Reference proteome</keyword>
<protein>
    <submittedName>
        <fullName evidence="1">Uncharacterized protein</fullName>
    </submittedName>
</protein>
<reference evidence="1" key="1">
    <citation type="journal article" date="2023" name="G3 (Bethesda)">
        <title>Whole genome assembly and annotation of the endangered Caribbean coral Acropora cervicornis.</title>
        <authorList>
            <person name="Selwyn J.D."/>
            <person name="Vollmer S.V."/>
        </authorList>
    </citation>
    <scope>NUCLEOTIDE SEQUENCE</scope>
    <source>
        <strain evidence="1">K2</strain>
    </source>
</reference>